<dbReference type="KEGG" id="cdf:CD630_30630"/>
<dbReference type="Gene3D" id="3.30.750.44">
    <property type="match status" value="1"/>
</dbReference>
<dbReference type="GO" id="GO:0008236">
    <property type="term" value="F:serine-type peptidase activity"/>
    <property type="evidence" value="ECO:0007669"/>
    <property type="project" value="InterPro"/>
</dbReference>
<reference evidence="2 3" key="1">
    <citation type="journal article" date="2006" name="Nat. Genet.">
        <title>The multidrug-resistant human pathogen Clostridium difficile has a highly mobile, mosaic genome.</title>
        <authorList>
            <person name="Sebaihia M."/>
            <person name="Wren B.W."/>
            <person name="Mullany P."/>
            <person name="Fairweather N.F."/>
            <person name="Minton N."/>
            <person name="Stabler R."/>
            <person name="Thomson N.R."/>
            <person name="Roberts A.P."/>
            <person name="Cerdeno-Tarraga A.M."/>
            <person name="Wang H."/>
            <person name="Holden M.T.G."/>
            <person name="Wright A."/>
            <person name="Churcher C."/>
            <person name="Quail M.A."/>
            <person name="Baker S."/>
            <person name="Bason N."/>
            <person name="Brooks K."/>
            <person name="Chillingworth T."/>
            <person name="Cronin A."/>
            <person name="Davis P."/>
            <person name="Dowd L."/>
            <person name="Fraser A."/>
            <person name="Feltwell T."/>
            <person name="Hance Z."/>
            <person name="Holroyd S."/>
            <person name="Jagels K."/>
            <person name="Moule S."/>
            <person name="Mungall K."/>
            <person name="Price C."/>
            <person name="Rabbinowitsch R."/>
            <person name="Sharp S."/>
            <person name="Simmonds M."/>
            <person name="Steven K."/>
            <person name="Unwin L."/>
            <person name="Whithead S."/>
            <person name="Dupuy B."/>
            <person name="Dougan G."/>
            <person name="Barrell B.and.Parkhill.J."/>
        </authorList>
    </citation>
    <scope>NUCLEOTIDE SEQUENCE [LARGE SCALE GENOMIC DNA]</scope>
    <source>
        <strain evidence="2 3">630</strain>
    </source>
</reference>
<dbReference type="GO" id="GO:0004175">
    <property type="term" value="F:endopeptidase activity"/>
    <property type="evidence" value="ECO:0007669"/>
    <property type="project" value="TreeGrafter"/>
</dbReference>
<dbReference type="PANTHER" id="PTHR32060:SF30">
    <property type="entry name" value="CARBOXY-TERMINAL PROCESSING PROTEASE CTPA"/>
    <property type="match status" value="1"/>
</dbReference>
<evidence type="ECO:0000313" key="2">
    <source>
        <dbReference type="EMBL" id="CAJ69955.1"/>
    </source>
</evidence>
<organism evidence="2 3">
    <name type="scientific">Clostridioides difficile (strain 630)</name>
    <name type="common">Peptoclostridium difficile</name>
    <dbReference type="NCBI Taxonomy" id="272563"/>
    <lineage>
        <taxon>Bacteria</taxon>
        <taxon>Bacillati</taxon>
        <taxon>Bacillota</taxon>
        <taxon>Clostridia</taxon>
        <taxon>Peptostreptococcales</taxon>
        <taxon>Peptostreptococcaceae</taxon>
        <taxon>Clostridioides</taxon>
    </lineage>
</organism>
<dbReference type="InterPro" id="IPR005151">
    <property type="entry name" value="Tail-specific_protease"/>
</dbReference>
<dbReference type="DNASU" id="4915032"/>
<dbReference type="SUPFAM" id="SSF52096">
    <property type="entry name" value="ClpP/crotonase"/>
    <property type="match status" value="1"/>
</dbReference>
<accession>Q184Q0</accession>
<dbReference type="STRING" id="272563.CD630_30630"/>
<dbReference type="PATRIC" id="fig|272563.8.peg.3207"/>
<dbReference type="AlphaFoldDB" id="Q184Q0"/>
<name>Q184Q0_CLOD6</name>
<dbReference type="BioCyc" id="PDIF272563:G12WB-3224-MONOMER"/>
<sequence length="404" mass="46885">MDENYMKKKVLFLVIILAFIILLGNSTYSQKNQLSEEEKVDDFNYVYNVVKTGYPYLGVNKRLNNIDWLANKDEYTKRIKNTENDEEFIEELSSILSDLNNKHTEVIDNKKRYELFKKSYSNNDWYDFLNDKKVVDRYDSMNLKIKMPDDIFVKKELILKDVIKGQIGYMYLPSMSSKNGSINNDLKIIGDYINTLEKHKALIIDIRGNLGGSDRYWQGIVSKLIKNDVKINGYRIYRNNNEIVKKYTNARNIKLNPVENLPASVKENAPKEIIKDFNDFEDTSYTIKSTDDSKFKGNIYLLVDRKIYSSSESFAMFCKENKFATLVGETTGGDGGCIDPVLFNLKNSGLIVRMASCMYLNKNGICDEEFKTIPEFKVKDCKRTADFKDDNCIRKALELENINY</sequence>
<dbReference type="Pfam" id="PF03572">
    <property type="entry name" value="Peptidase_S41"/>
    <property type="match status" value="1"/>
</dbReference>
<dbReference type="GO" id="GO:0007165">
    <property type="term" value="P:signal transduction"/>
    <property type="evidence" value="ECO:0007669"/>
    <property type="project" value="TreeGrafter"/>
</dbReference>
<evidence type="ECO:0000259" key="1">
    <source>
        <dbReference type="Pfam" id="PF03572"/>
    </source>
</evidence>
<dbReference type="Gene3D" id="3.90.226.10">
    <property type="entry name" value="2-enoyl-CoA Hydratase, Chain A, domain 1"/>
    <property type="match status" value="1"/>
</dbReference>
<evidence type="ECO:0000313" key="3">
    <source>
        <dbReference type="Proteomes" id="UP000001978"/>
    </source>
</evidence>
<proteinExistence type="predicted"/>
<dbReference type="OrthoDB" id="1653205at2"/>
<dbReference type="GO" id="GO:0030288">
    <property type="term" value="C:outer membrane-bounded periplasmic space"/>
    <property type="evidence" value="ECO:0007669"/>
    <property type="project" value="TreeGrafter"/>
</dbReference>
<dbReference type="EMBL" id="AM180355">
    <property type="protein sequence ID" value="CAJ69955.1"/>
    <property type="molecule type" value="Genomic_DNA"/>
</dbReference>
<feature type="domain" description="Tail specific protease" evidence="1">
    <location>
        <begin position="167"/>
        <end position="370"/>
    </location>
</feature>
<dbReference type="Proteomes" id="UP000001978">
    <property type="component" value="Chromosome"/>
</dbReference>
<dbReference type="EnsemblBacteria" id="CAJ69955">
    <property type="protein sequence ID" value="CAJ69955"/>
    <property type="gene ID" value="CD630_30630"/>
</dbReference>
<dbReference type="eggNOG" id="COG0793">
    <property type="taxonomic scope" value="Bacteria"/>
</dbReference>
<dbReference type="PANTHER" id="PTHR32060">
    <property type="entry name" value="TAIL-SPECIFIC PROTEASE"/>
    <property type="match status" value="1"/>
</dbReference>
<gene>
    <name evidence="2" type="ordered locus">CD630_30630</name>
</gene>
<dbReference type="InterPro" id="IPR029045">
    <property type="entry name" value="ClpP/crotonase-like_dom_sf"/>
</dbReference>
<dbReference type="GO" id="GO:0006508">
    <property type="term" value="P:proteolysis"/>
    <property type="evidence" value="ECO:0007669"/>
    <property type="project" value="InterPro"/>
</dbReference>
<protein>
    <submittedName>
        <fullName evidence="2">Peptidase, S41 family</fullName>
    </submittedName>
</protein>